<gene>
    <name evidence="5" type="ORF">G3M58_68060</name>
</gene>
<feature type="domain" description="Anticodon-binding" evidence="4">
    <location>
        <begin position="1"/>
        <end position="35"/>
    </location>
</feature>
<organism evidence="5">
    <name type="scientific">Streptomyces sp. SID7499</name>
    <dbReference type="NCBI Taxonomy" id="2706086"/>
    <lineage>
        <taxon>Bacteria</taxon>
        <taxon>Bacillati</taxon>
        <taxon>Actinomycetota</taxon>
        <taxon>Actinomycetes</taxon>
        <taxon>Kitasatosporales</taxon>
        <taxon>Streptomycetaceae</taxon>
        <taxon>Streptomyces</taxon>
    </lineage>
</organism>
<dbReference type="SUPFAM" id="SSF52954">
    <property type="entry name" value="Class II aaRS ABD-related"/>
    <property type="match status" value="1"/>
</dbReference>
<keyword evidence="2" id="KW-0067">ATP-binding</keyword>
<dbReference type="Gene3D" id="3.40.50.800">
    <property type="entry name" value="Anticodon-binding domain"/>
    <property type="match status" value="1"/>
</dbReference>
<proteinExistence type="predicted"/>
<dbReference type="GO" id="GO:0005524">
    <property type="term" value="F:ATP binding"/>
    <property type="evidence" value="ECO:0007669"/>
    <property type="project" value="UniProtKB-KW"/>
</dbReference>
<dbReference type="InterPro" id="IPR004154">
    <property type="entry name" value="Anticodon-bd"/>
</dbReference>
<dbReference type="Pfam" id="PF03129">
    <property type="entry name" value="HGTP_anticodon"/>
    <property type="match status" value="1"/>
</dbReference>
<dbReference type="EMBL" id="JAAGMN010007144">
    <property type="protein sequence ID" value="NEE18111.1"/>
    <property type="molecule type" value="Genomic_DNA"/>
</dbReference>
<dbReference type="GO" id="GO:0004812">
    <property type="term" value="F:aminoacyl-tRNA ligase activity"/>
    <property type="evidence" value="ECO:0007669"/>
    <property type="project" value="UniProtKB-KW"/>
</dbReference>
<dbReference type="GO" id="GO:0006418">
    <property type="term" value="P:tRNA aminoacylation for protein translation"/>
    <property type="evidence" value="ECO:0007669"/>
    <property type="project" value="UniProtKB-ARBA"/>
</dbReference>
<sequence>VTVDFDTLDDNAVTVRERDTMKQERVSLDQIQAYLGSRLLGC</sequence>
<evidence type="ECO:0000256" key="1">
    <source>
        <dbReference type="ARBA" id="ARBA00022490"/>
    </source>
</evidence>
<protein>
    <recommendedName>
        <fullName evidence="4">Anticodon-binding domain-containing protein</fullName>
    </recommendedName>
</protein>
<dbReference type="AlphaFoldDB" id="A0A6G3XK43"/>
<keyword evidence="1" id="KW-0963">Cytoplasm</keyword>
<dbReference type="InterPro" id="IPR036621">
    <property type="entry name" value="Anticodon-bd_dom_sf"/>
</dbReference>
<keyword evidence="2" id="KW-0547">Nucleotide-binding</keyword>
<keyword evidence="3" id="KW-0436">Ligase</keyword>
<accession>A0A6G3XK43</accession>
<reference evidence="5" key="1">
    <citation type="submission" date="2020-01" db="EMBL/GenBank/DDBJ databases">
        <title>Insect and environment-associated Actinomycetes.</title>
        <authorList>
            <person name="Currrie C."/>
            <person name="Chevrette M."/>
            <person name="Carlson C."/>
            <person name="Stubbendieck R."/>
            <person name="Wendt-Pienkowski E."/>
        </authorList>
    </citation>
    <scope>NUCLEOTIDE SEQUENCE</scope>
    <source>
        <strain evidence="5">SID7499</strain>
    </source>
</reference>
<feature type="non-terminal residue" evidence="5">
    <location>
        <position position="1"/>
    </location>
</feature>
<comment type="caution">
    <text evidence="5">The sequence shown here is derived from an EMBL/GenBank/DDBJ whole genome shotgun (WGS) entry which is preliminary data.</text>
</comment>
<name>A0A6G3XK43_9ACTN</name>
<evidence type="ECO:0000259" key="4">
    <source>
        <dbReference type="Pfam" id="PF03129"/>
    </source>
</evidence>
<evidence type="ECO:0000256" key="2">
    <source>
        <dbReference type="ARBA" id="ARBA00022840"/>
    </source>
</evidence>
<keyword evidence="3" id="KW-0030">Aminoacyl-tRNA synthetase</keyword>
<evidence type="ECO:0000313" key="5">
    <source>
        <dbReference type="EMBL" id="NEE18111.1"/>
    </source>
</evidence>
<evidence type="ECO:0000256" key="3">
    <source>
        <dbReference type="ARBA" id="ARBA00023146"/>
    </source>
</evidence>